<dbReference type="InterPro" id="IPR015943">
    <property type="entry name" value="WD40/YVTN_repeat-like_dom_sf"/>
</dbReference>
<evidence type="ECO:0000256" key="3">
    <source>
        <dbReference type="PROSITE-ProRule" id="PRU00221"/>
    </source>
</evidence>
<reference evidence="6 7" key="1">
    <citation type="journal article" date="2020" name="ISME J.">
        <title>Uncovering the hidden diversity of litter-decomposition mechanisms in mushroom-forming fungi.</title>
        <authorList>
            <person name="Floudas D."/>
            <person name="Bentzer J."/>
            <person name="Ahren D."/>
            <person name="Johansson T."/>
            <person name="Persson P."/>
            <person name="Tunlid A."/>
        </authorList>
    </citation>
    <scope>NUCLEOTIDE SEQUENCE [LARGE SCALE GENOMIC DNA]</scope>
    <source>
        <strain evidence="6 7">CBS 175.51</strain>
    </source>
</reference>
<dbReference type="PANTHER" id="PTHR44019">
    <property type="entry name" value="WD REPEAT-CONTAINING PROTEIN 55"/>
    <property type="match status" value="1"/>
</dbReference>
<dbReference type="PROSITE" id="PS50294">
    <property type="entry name" value="WD_REPEATS_REGION"/>
    <property type="match status" value="1"/>
</dbReference>
<keyword evidence="2" id="KW-0677">Repeat</keyword>
<dbReference type="PROSITE" id="PS00678">
    <property type="entry name" value="WD_REPEATS_1"/>
    <property type="match status" value="1"/>
</dbReference>
<keyword evidence="5" id="KW-1133">Transmembrane helix</keyword>
<dbReference type="AlphaFoldDB" id="A0A8H5CFX5"/>
<evidence type="ECO:0000256" key="5">
    <source>
        <dbReference type="SAM" id="Phobius"/>
    </source>
</evidence>
<dbReference type="Pfam" id="PF00400">
    <property type="entry name" value="WD40"/>
    <property type="match status" value="1"/>
</dbReference>
<dbReference type="EMBL" id="JAACJK010000003">
    <property type="protein sequence ID" value="KAF5340743.1"/>
    <property type="molecule type" value="Genomic_DNA"/>
</dbReference>
<protein>
    <submittedName>
        <fullName evidence="6">Uncharacterized protein</fullName>
    </submittedName>
</protein>
<evidence type="ECO:0000313" key="7">
    <source>
        <dbReference type="Proteomes" id="UP000541558"/>
    </source>
</evidence>
<evidence type="ECO:0000256" key="2">
    <source>
        <dbReference type="ARBA" id="ARBA00022737"/>
    </source>
</evidence>
<evidence type="ECO:0000313" key="6">
    <source>
        <dbReference type="EMBL" id="KAF5340743.1"/>
    </source>
</evidence>
<dbReference type="Gene3D" id="2.130.10.10">
    <property type="entry name" value="YVTN repeat-like/Quinoprotein amine dehydrogenase"/>
    <property type="match status" value="2"/>
</dbReference>
<feature type="transmembrane region" description="Helical" evidence="5">
    <location>
        <begin position="349"/>
        <end position="377"/>
    </location>
</feature>
<dbReference type="InterPro" id="IPR001680">
    <property type="entry name" value="WD40_rpt"/>
</dbReference>
<dbReference type="OrthoDB" id="2909367at2759"/>
<keyword evidence="7" id="KW-1185">Reference proteome</keyword>
<dbReference type="SMART" id="SM00320">
    <property type="entry name" value="WD40"/>
    <property type="match status" value="4"/>
</dbReference>
<dbReference type="InterPro" id="IPR019775">
    <property type="entry name" value="WD40_repeat_CS"/>
</dbReference>
<dbReference type="PROSITE" id="PS50082">
    <property type="entry name" value="WD_REPEATS_2"/>
    <property type="match status" value="1"/>
</dbReference>
<keyword evidence="1 3" id="KW-0853">WD repeat</keyword>
<keyword evidence="5" id="KW-0472">Membrane</keyword>
<evidence type="ECO:0000256" key="4">
    <source>
        <dbReference type="SAM" id="MobiDB-lite"/>
    </source>
</evidence>
<dbReference type="SUPFAM" id="SSF50978">
    <property type="entry name" value="WD40 repeat-like"/>
    <property type="match status" value="1"/>
</dbReference>
<organism evidence="6 7">
    <name type="scientific">Ephemerocybe angulata</name>
    <dbReference type="NCBI Taxonomy" id="980116"/>
    <lineage>
        <taxon>Eukaryota</taxon>
        <taxon>Fungi</taxon>
        <taxon>Dikarya</taxon>
        <taxon>Basidiomycota</taxon>
        <taxon>Agaricomycotina</taxon>
        <taxon>Agaricomycetes</taxon>
        <taxon>Agaricomycetidae</taxon>
        <taxon>Agaricales</taxon>
        <taxon>Agaricineae</taxon>
        <taxon>Psathyrellaceae</taxon>
        <taxon>Ephemerocybe</taxon>
    </lineage>
</organism>
<feature type="compositionally biased region" description="Polar residues" evidence="4">
    <location>
        <begin position="424"/>
        <end position="441"/>
    </location>
</feature>
<comment type="caution">
    <text evidence="6">The sequence shown here is derived from an EMBL/GenBank/DDBJ whole genome shotgun (WGS) entry which is preliminary data.</text>
</comment>
<dbReference type="PANTHER" id="PTHR44019:SF8">
    <property type="entry name" value="POC1 CENTRIOLAR PROTEIN HOMOLOG"/>
    <property type="match status" value="1"/>
</dbReference>
<dbReference type="Proteomes" id="UP000541558">
    <property type="component" value="Unassembled WGS sequence"/>
</dbReference>
<proteinExistence type="predicted"/>
<gene>
    <name evidence="6" type="ORF">D9611_007376</name>
</gene>
<evidence type="ECO:0000256" key="1">
    <source>
        <dbReference type="ARBA" id="ARBA00022574"/>
    </source>
</evidence>
<name>A0A8H5CFX5_9AGAR</name>
<keyword evidence="5" id="KW-0812">Transmembrane</keyword>
<accession>A0A8H5CFX5</accession>
<sequence>MDFTQHSVLRNAHRVRITALDFSLDGKTIASGDANGCVVLWDSETGREKGQTLIDAFEGEADAITSLAFDNQDHNALFVGCSSGRAFYQETTKGTSNEISMDALGAPIDGMAVGRCSRIAALALGVEVHILRPLLPGGWKSTANFRAPPTNDEEDLAVARGLHFCSYDSALIVSFLKQGIMCWSVETCQQIWAIHPPHAGALIGSSQLSPLGDMIATTNLSNGIDVYSTGTRSWMKSMPLDLDPARNKPLGIAFVKEGAGLLCGAHHGEVQIWDVKNGPVTQTLVHDDTLISVLAARVRGTDEFIATANDKTIIVWKMKDYHTVRRKVTAAWKKVKMQTSGRMPPDNQLAVWVLVLLVLLPQGALGTFFSIIVNFLLNLWTLRLVPFLYASKERPSQFVEDELDLQFKDASWGIGKEIEISPQLARSQSPSLSVETSTPSNPRGHWGTIAAKNEELIEKTLAVG</sequence>
<dbReference type="InterPro" id="IPR036322">
    <property type="entry name" value="WD40_repeat_dom_sf"/>
</dbReference>
<dbReference type="InterPro" id="IPR050505">
    <property type="entry name" value="WDR55/POC1"/>
</dbReference>
<feature type="region of interest" description="Disordered" evidence="4">
    <location>
        <begin position="423"/>
        <end position="445"/>
    </location>
</feature>
<feature type="repeat" description="WD" evidence="3">
    <location>
        <begin position="10"/>
        <end position="51"/>
    </location>
</feature>